<name>A0ABT0C128_9BACT</name>
<dbReference type="RefSeq" id="WP_243324830.1">
    <property type="nucleotide sequence ID" value="NZ_JAKZMM010000018.1"/>
</dbReference>
<reference evidence="1 2" key="1">
    <citation type="submission" date="2022-03" db="EMBL/GenBank/DDBJ databases">
        <title>Parabacteroides sp. nov. isolated from swine feces.</title>
        <authorList>
            <person name="Bak J.E."/>
        </authorList>
    </citation>
    <scope>NUCLEOTIDE SEQUENCE [LARGE SCALE GENOMIC DNA]</scope>
    <source>
        <strain evidence="1 2">AGMB00274</strain>
    </source>
</reference>
<dbReference type="Gene3D" id="1.10.3230.30">
    <property type="entry name" value="Phage gp6-like head-tail connector protein"/>
    <property type="match status" value="1"/>
</dbReference>
<sequence>MELQDLPITTDDLRKHLRMPVSPDLEDQLRDALMAGAEWVENYSGRKLETYPELPWQIRAAILMQAASIFENPANMVQERVTAAERLADPLIWQSWQEKITT</sequence>
<dbReference type="Proteomes" id="UP001165444">
    <property type="component" value="Unassembled WGS sequence"/>
</dbReference>
<protein>
    <submittedName>
        <fullName evidence="1">Phage gp6-like head-tail connector protein</fullName>
    </submittedName>
</protein>
<organism evidence="1 2">
    <name type="scientific">Parabacteroides faecalis</name>
    <dbReference type="NCBI Taxonomy" id="2924040"/>
    <lineage>
        <taxon>Bacteria</taxon>
        <taxon>Pseudomonadati</taxon>
        <taxon>Bacteroidota</taxon>
        <taxon>Bacteroidia</taxon>
        <taxon>Bacteroidales</taxon>
        <taxon>Tannerellaceae</taxon>
        <taxon>Parabacteroides</taxon>
    </lineage>
</organism>
<gene>
    <name evidence="1" type="ORF">MUN53_08750</name>
</gene>
<comment type="caution">
    <text evidence="1">The sequence shown here is derived from an EMBL/GenBank/DDBJ whole genome shotgun (WGS) entry which is preliminary data.</text>
</comment>
<evidence type="ECO:0000313" key="1">
    <source>
        <dbReference type="EMBL" id="MCJ2380696.1"/>
    </source>
</evidence>
<evidence type="ECO:0000313" key="2">
    <source>
        <dbReference type="Proteomes" id="UP001165444"/>
    </source>
</evidence>
<proteinExistence type="predicted"/>
<dbReference type="EMBL" id="JAKZMM010000018">
    <property type="protein sequence ID" value="MCJ2380696.1"/>
    <property type="molecule type" value="Genomic_DNA"/>
</dbReference>
<accession>A0ABT0C128</accession>
<dbReference type="CDD" id="cd08054">
    <property type="entry name" value="gp6"/>
    <property type="match status" value="1"/>
</dbReference>
<keyword evidence="2" id="KW-1185">Reference proteome</keyword>